<dbReference type="SUPFAM" id="SSF51206">
    <property type="entry name" value="cAMP-binding domain-like"/>
    <property type="match status" value="1"/>
</dbReference>
<dbReference type="EMBL" id="RYFI01000009">
    <property type="protein sequence ID" value="RXF73263.1"/>
    <property type="molecule type" value="Genomic_DNA"/>
</dbReference>
<feature type="domain" description="Cyclic nucleotide-binding" evidence="1">
    <location>
        <begin position="11"/>
        <end position="55"/>
    </location>
</feature>
<name>A0A4Q0MIS7_9HYPH</name>
<dbReference type="InterPro" id="IPR000595">
    <property type="entry name" value="cNMP-bd_dom"/>
</dbReference>
<reference evidence="2 3" key="1">
    <citation type="submission" date="2018-12" db="EMBL/GenBank/DDBJ databases">
        <title>bacterium Hansschlegelia zhihuaiae S113.</title>
        <authorList>
            <person name="He J."/>
        </authorList>
    </citation>
    <scope>NUCLEOTIDE SEQUENCE [LARGE SCALE GENOMIC DNA]</scope>
    <source>
        <strain evidence="2 3">S 113</strain>
    </source>
</reference>
<comment type="caution">
    <text evidence="2">The sequence shown here is derived from an EMBL/GenBank/DDBJ whole genome shotgun (WGS) entry which is preliminary data.</text>
</comment>
<dbReference type="PROSITE" id="PS50042">
    <property type="entry name" value="CNMP_BINDING_3"/>
    <property type="match status" value="1"/>
</dbReference>
<dbReference type="OrthoDB" id="9807547at2"/>
<sequence length="147" mass="16267">MNAPTSAPPPFFASFSEATREKLFAGSERREHAPGETILSRAQTTEDFYFLLSGRWTMRRFVRGVSEAMVWRDDAPGAWVSGVAALEAIAPTDVFADRPCQVLVAPRDLVHALLAEDPGLAARLLRDIHRWAERLEVHAALTRAKGP</sequence>
<proteinExistence type="predicted"/>
<keyword evidence="3" id="KW-1185">Reference proteome</keyword>
<dbReference type="InterPro" id="IPR018490">
    <property type="entry name" value="cNMP-bd_dom_sf"/>
</dbReference>
<dbReference type="RefSeq" id="WP_128777456.1">
    <property type="nucleotide sequence ID" value="NZ_RYFI01000009.1"/>
</dbReference>
<dbReference type="Gene3D" id="2.60.120.10">
    <property type="entry name" value="Jelly Rolls"/>
    <property type="match status" value="1"/>
</dbReference>
<accession>A0A4Q0MIS7</accession>
<dbReference type="AlphaFoldDB" id="A0A4Q0MIS7"/>
<evidence type="ECO:0000313" key="3">
    <source>
        <dbReference type="Proteomes" id="UP000289708"/>
    </source>
</evidence>
<dbReference type="CDD" id="cd00038">
    <property type="entry name" value="CAP_ED"/>
    <property type="match status" value="1"/>
</dbReference>
<dbReference type="SMART" id="SM00100">
    <property type="entry name" value="cNMP"/>
    <property type="match status" value="1"/>
</dbReference>
<protein>
    <submittedName>
        <fullName evidence="2">Cyclic nucleotide-binding domain-containing protein</fullName>
    </submittedName>
</protein>
<dbReference type="InterPro" id="IPR014710">
    <property type="entry name" value="RmlC-like_jellyroll"/>
</dbReference>
<dbReference type="Pfam" id="PF00027">
    <property type="entry name" value="cNMP_binding"/>
    <property type="match status" value="1"/>
</dbReference>
<evidence type="ECO:0000313" key="2">
    <source>
        <dbReference type="EMBL" id="RXF73263.1"/>
    </source>
</evidence>
<organism evidence="2 3">
    <name type="scientific">Hansschlegelia zhihuaiae</name>
    <dbReference type="NCBI Taxonomy" id="405005"/>
    <lineage>
        <taxon>Bacteria</taxon>
        <taxon>Pseudomonadati</taxon>
        <taxon>Pseudomonadota</taxon>
        <taxon>Alphaproteobacteria</taxon>
        <taxon>Hyphomicrobiales</taxon>
        <taxon>Methylopilaceae</taxon>
        <taxon>Hansschlegelia</taxon>
    </lineage>
</organism>
<gene>
    <name evidence="2" type="ORF">EK403_10510</name>
</gene>
<dbReference type="Proteomes" id="UP000289708">
    <property type="component" value="Unassembled WGS sequence"/>
</dbReference>
<evidence type="ECO:0000259" key="1">
    <source>
        <dbReference type="PROSITE" id="PS50042"/>
    </source>
</evidence>